<name>A0A0E9SXA1_ANGAN</name>
<accession>A0A0E9SXA1</accession>
<organism evidence="1">
    <name type="scientific">Anguilla anguilla</name>
    <name type="common">European freshwater eel</name>
    <name type="synonym">Muraena anguilla</name>
    <dbReference type="NCBI Taxonomy" id="7936"/>
    <lineage>
        <taxon>Eukaryota</taxon>
        <taxon>Metazoa</taxon>
        <taxon>Chordata</taxon>
        <taxon>Craniata</taxon>
        <taxon>Vertebrata</taxon>
        <taxon>Euteleostomi</taxon>
        <taxon>Actinopterygii</taxon>
        <taxon>Neopterygii</taxon>
        <taxon>Teleostei</taxon>
        <taxon>Anguilliformes</taxon>
        <taxon>Anguillidae</taxon>
        <taxon>Anguilla</taxon>
    </lineage>
</organism>
<proteinExistence type="predicted"/>
<evidence type="ECO:0000313" key="1">
    <source>
        <dbReference type="EMBL" id="JAH45270.1"/>
    </source>
</evidence>
<reference evidence="1" key="1">
    <citation type="submission" date="2014-11" db="EMBL/GenBank/DDBJ databases">
        <authorList>
            <person name="Amaro Gonzalez C."/>
        </authorList>
    </citation>
    <scope>NUCLEOTIDE SEQUENCE</scope>
</reference>
<sequence>MVATTVIASDNYHCGISPCLNML</sequence>
<dbReference type="EMBL" id="GBXM01063307">
    <property type="protein sequence ID" value="JAH45270.1"/>
    <property type="molecule type" value="Transcribed_RNA"/>
</dbReference>
<reference evidence="1" key="2">
    <citation type="journal article" date="2015" name="Fish Shellfish Immunol.">
        <title>Early steps in the European eel (Anguilla anguilla)-Vibrio vulnificus interaction in the gills: Role of the RtxA13 toxin.</title>
        <authorList>
            <person name="Callol A."/>
            <person name="Pajuelo D."/>
            <person name="Ebbesson L."/>
            <person name="Teles M."/>
            <person name="MacKenzie S."/>
            <person name="Amaro C."/>
        </authorList>
    </citation>
    <scope>NUCLEOTIDE SEQUENCE</scope>
</reference>
<dbReference type="AlphaFoldDB" id="A0A0E9SXA1"/>
<protein>
    <submittedName>
        <fullName evidence="1">Uncharacterized protein</fullName>
    </submittedName>
</protein>